<dbReference type="Gene3D" id="3.10.180.10">
    <property type="entry name" value="2,3-Dihydroxybiphenyl 1,2-Dioxygenase, domain 1"/>
    <property type="match status" value="1"/>
</dbReference>
<accession>A0A1M7FBS7</accession>
<gene>
    <name evidence="2" type="ORF">SAMN05443432_104130</name>
</gene>
<keyword evidence="3" id="KW-1185">Reference proteome</keyword>
<sequence length="203" mass="21951">MLRLDHLAVAARDLEEGRAAVEAALGVRLQPGGKHAHFGTHNLLLGLEDGLYLEVIAIDPEAPAPEGARWFDLDRFDAAPRLQTWICRSDDLGSALVRYPQAGAPVALARGDLRWRMAVPRDGRLAFDGVFPALMQWECDAHPAERLTASGCGLARLVVRHPEAGRLADMLGPDLSDARVVFEIGAPSLRAEISTPGGLRVLE</sequence>
<dbReference type="SUPFAM" id="SSF54593">
    <property type="entry name" value="Glyoxalase/Bleomycin resistance protein/Dihydroxybiphenyl dioxygenase"/>
    <property type="match status" value="1"/>
</dbReference>
<dbReference type="RefSeq" id="WP_149779327.1">
    <property type="nucleotide sequence ID" value="NZ_FRCB01000004.1"/>
</dbReference>
<dbReference type="InterPro" id="IPR029068">
    <property type="entry name" value="Glyas_Bleomycin-R_OHBP_Dase"/>
</dbReference>
<dbReference type="EMBL" id="FRCB01000004">
    <property type="protein sequence ID" value="SHM01460.1"/>
    <property type="molecule type" value="Genomic_DNA"/>
</dbReference>
<evidence type="ECO:0000259" key="1">
    <source>
        <dbReference type="Pfam" id="PF13468"/>
    </source>
</evidence>
<dbReference type="AlphaFoldDB" id="A0A1M7FBS7"/>
<evidence type="ECO:0000313" key="2">
    <source>
        <dbReference type="EMBL" id="SHM01460.1"/>
    </source>
</evidence>
<name>A0A1M7FBS7_9RHOB</name>
<reference evidence="2 3" key="1">
    <citation type="submission" date="2016-11" db="EMBL/GenBank/DDBJ databases">
        <authorList>
            <person name="Varghese N."/>
            <person name="Submissions S."/>
        </authorList>
    </citation>
    <scope>NUCLEOTIDE SEQUENCE [LARGE SCALE GENOMIC DNA]</scope>
    <source>
        <strain evidence="2 3">DSM 28249</strain>
    </source>
</reference>
<dbReference type="Pfam" id="PF13468">
    <property type="entry name" value="Glyoxalase_3"/>
    <property type="match status" value="1"/>
</dbReference>
<organism evidence="2 3">
    <name type="scientific">Roseovarius litoreus</name>
    <dbReference type="NCBI Taxonomy" id="1155722"/>
    <lineage>
        <taxon>Bacteria</taxon>
        <taxon>Pseudomonadati</taxon>
        <taxon>Pseudomonadota</taxon>
        <taxon>Alphaproteobacteria</taxon>
        <taxon>Rhodobacterales</taxon>
        <taxon>Roseobacteraceae</taxon>
        <taxon>Roseovarius</taxon>
    </lineage>
</organism>
<protein>
    <submittedName>
        <fullName evidence="2">Glyoxalase-like domain-containing protein</fullName>
    </submittedName>
</protein>
<dbReference type="InterPro" id="IPR025870">
    <property type="entry name" value="Glyoxalase-like_dom"/>
</dbReference>
<feature type="domain" description="Glyoxalase-like" evidence="1">
    <location>
        <begin position="4"/>
        <end position="170"/>
    </location>
</feature>
<proteinExistence type="predicted"/>
<evidence type="ECO:0000313" key="3">
    <source>
        <dbReference type="Proteomes" id="UP000322545"/>
    </source>
</evidence>
<dbReference type="Proteomes" id="UP000322545">
    <property type="component" value="Unassembled WGS sequence"/>
</dbReference>